<dbReference type="Proteomes" id="UP001186974">
    <property type="component" value="Unassembled WGS sequence"/>
</dbReference>
<evidence type="ECO:0000313" key="1">
    <source>
        <dbReference type="EMBL" id="KAK3065460.1"/>
    </source>
</evidence>
<protein>
    <submittedName>
        <fullName evidence="1">Uncharacterized protein</fullName>
    </submittedName>
</protein>
<accession>A0ACC3DD53</accession>
<gene>
    <name evidence="1" type="ORF">LTS18_006171</name>
</gene>
<keyword evidence="2" id="KW-1185">Reference proteome</keyword>
<dbReference type="EMBL" id="JAWDJW010006335">
    <property type="protein sequence ID" value="KAK3065460.1"/>
    <property type="molecule type" value="Genomic_DNA"/>
</dbReference>
<reference evidence="1" key="1">
    <citation type="submission" date="2024-09" db="EMBL/GenBank/DDBJ databases">
        <title>Black Yeasts Isolated from many extreme environments.</title>
        <authorList>
            <person name="Coleine C."/>
            <person name="Stajich J.E."/>
            <person name="Selbmann L."/>
        </authorList>
    </citation>
    <scope>NUCLEOTIDE SEQUENCE</scope>
    <source>
        <strain evidence="1">CCFEE 5737</strain>
    </source>
</reference>
<sequence>MTRRTEDSAPSNDQLSELNDLNRAQHSINPSASLDQPPTRVTGRFLNVVRKAMGAEATKRVSQGFRRRLKRRLERGDEAKPTAEDRSDDLLDDSPMSIINRPEPKTLKQRLESIRKRDYLNTVRKAQYAKLTAELDVLKTRAEDLQSTNMEEASELRARISNIETERQQLAVLEQGQGFNAALRGETPEKEDLAVKQLDSGKTLEAENAGADAKLQGDIAALDQRVSDIEKEARLAYTKRQKQAKDRIRLHASRQQAELRPAPEHESSAADEASTPTIHYHGTRKARTWRPVSKESGGPVPRLISYHRLRHSRKFSTSARRLVDEPSDKASDDANGYVSRINDRSTIRHPPSLPGTHSSSASQSSPRPDAAETTPKVNRTKSDDEDAKVSRGPSGRRRMRASDLGHKRLKLVTPLGEQRLQETGHILAREPPRDDSGAMASTSPVMDVQRHPADWSAQSPTRLQPKQPGQLSAWGSLESRAPRNLTDHAAQSSQAPPPSEENLSMYAMNSASQPTQARLTHVTESGSAHMVSVGNKPATHRTAIAVGTVAFSNPDPYRLIKSNSIKKGDVLSVARVAGIMAAKNCPALIPLCHPVALTSVDVELKLFGSDTIGNKGYGAVAIEAKVECIGPTGVEMEALTAVMGSALTVVDMCKAVDKGMDISSVRVVLKEGGRSGSWGEEGWTSLKSHGTGTGYTAIEMPTSAPAASENDERTLRQVNAQIYLDYQEHRKQRLSANDKELKSKILLDLKHEQLNRLAELKIKYNVDGLAKLIELPNSIALPDVLKVLPTRGENDRIWKTLSPDQQLQVDKLELAHGVPRSAVLKWLPPDMDENGVDNELLWLRIQANDLKRAAVDRELDNIIADVERTSQNLFHSTNSSMTEVRGLREELGKTRFTHGRSASPMSTQQSPGKQLQEAQEQRSPGSGTTPTDMEVSTSHKLMLQQKRGANRLLSELRQEVDIKRKEVLRKGKQADAMARLADEHILRIHHLMVEHGRDVRETLVARRPGIVEVDQLVEKLVSERKSSGRQPFMGSTLDTKGLAQKFRRLERMHGLSKQTIKDMIPNMTDMREAEEAIDRVKSQVKAVVHNAVHRELDALCTELGVPIAMPPAAAMTPVEEPKEEEWEHDKQSNEDDHSQPRSLRPSERIAQAVGKHYPSYFLKRDMERRNYRLKRLHDGLPESSFEIHCSDAHMKRLWHLLITYHIGARVILAGKKPGIAEVQRLIDDLTQQRQTAGIQASSMADSAPDSDAAKQVEILANMYRVPSEKMFNMLPKDGFFNALHDFRRQARAIMEDAIDNELDNIEAEAEAAAASPAPTGSAPSALEDDFEDADRPETPRNIRCYTSSEQEKDVSHQDTSARSARNEPANKQQQQSLGPKQFDTQAAPYRLPTSIGEMDDLKWKHMCNEARKILSREPEKIGFAQRIRLNMVLADAGRRWRDIDAEERETAFGEIKGLLRPSGSR</sequence>
<evidence type="ECO:0000313" key="2">
    <source>
        <dbReference type="Proteomes" id="UP001186974"/>
    </source>
</evidence>
<organism evidence="1 2">
    <name type="scientific">Coniosporium uncinatum</name>
    <dbReference type="NCBI Taxonomy" id="93489"/>
    <lineage>
        <taxon>Eukaryota</taxon>
        <taxon>Fungi</taxon>
        <taxon>Dikarya</taxon>
        <taxon>Ascomycota</taxon>
        <taxon>Pezizomycotina</taxon>
        <taxon>Dothideomycetes</taxon>
        <taxon>Dothideomycetes incertae sedis</taxon>
        <taxon>Coniosporium</taxon>
    </lineage>
</organism>
<comment type="caution">
    <text evidence="1">The sequence shown here is derived from an EMBL/GenBank/DDBJ whole genome shotgun (WGS) entry which is preliminary data.</text>
</comment>
<name>A0ACC3DD53_9PEZI</name>
<proteinExistence type="predicted"/>